<reference evidence="4" key="1">
    <citation type="journal article" date="2019" name="Int. J. Syst. Evol. Microbiol.">
        <title>The Global Catalogue of Microorganisms (GCM) 10K type strain sequencing project: providing services to taxonomists for standard genome sequencing and annotation.</title>
        <authorList>
            <consortium name="The Broad Institute Genomics Platform"/>
            <consortium name="The Broad Institute Genome Sequencing Center for Infectious Disease"/>
            <person name="Wu L."/>
            <person name="Ma J."/>
        </authorList>
    </citation>
    <scope>NUCLEOTIDE SEQUENCE [LARGE SCALE GENOMIC DNA]</scope>
    <source>
        <strain evidence="4">CCUG 62945</strain>
    </source>
</reference>
<feature type="domain" description="DUF1266" evidence="2">
    <location>
        <begin position="134"/>
        <end position="239"/>
    </location>
</feature>
<dbReference type="Proteomes" id="UP001596473">
    <property type="component" value="Unassembled WGS sequence"/>
</dbReference>
<organism evidence="3 4">
    <name type="scientific">Iodobacter arcticus</name>
    <dbReference type="NCBI Taxonomy" id="590593"/>
    <lineage>
        <taxon>Bacteria</taxon>
        <taxon>Pseudomonadati</taxon>
        <taxon>Pseudomonadota</taxon>
        <taxon>Betaproteobacteria</taxon>
        <taxon>Neisseriales</taxon>
        <taxon>Chitinibacteraceae</taxon>
        <taxon>Iodobacter</taxon>
    </lineage>
</organism>
<protein>
    <submittedName>
        <fullName evidence="3">DUF1266 domain-containing protein</fullName>
    </submittedName>
</protein>
<dbReference type="RefSeq" id="WP_380188947.1">
    <property type="nucleotide sequence ID" value="NZ_JBHTBQ010000033.1"/>
</dbReference>
<name>A0ABW2R1Y9_9NEIS</name>
<accession>A0ABW2R1Y9</accession>
<gene>
    <name evidence="3" type="ORF">ACFQNF_16105</name>
</gene>
<dbReference type="InterPro" id="IPR009677">
    <property type="entry name" value="DUF1266"/>
</dbReference>
<evidence type="ECO:0000259" key="2">
    <source>
        <dbReference type="Pfam" id="PF06889"/>
    </source>
</evidence>
<evidence type="ECO:0000313" key="3">
    <source>
        <dbReference type="EMBL" id="MFC7421389.1"/>
    </source>
</evidence>
<keyword evidence="1" id="KW-1133">Transmembrane helix</keyword>
<proteinExistence type="predicted"/>
<dbReference type="EMBL" id="JBHTBQ010000033">
    <property type="protein sequence ID" value="MFC7421389.1"/>
    <property type="molecule type" value="Genomic_DNA"/>
</dbReference>
<evidence type="ECO:0000313" key="4">
    <source>
        <dbReference type="Proteomes" id="UP001596473"/>
    </source>
</evidence>
<keyword evidence="4" id="KW-1185">Reference proteome</keyword>
<dbReference type="Pfam" id="PF06889">
    <property type="entry name" value="DUF1266"/>
    <property type="match status" value="1"/>
</dbReference>
<evidence type="ECO:0000256" key="1">
    <source>
        <dbReference type="SAM" id="Phobius"/>
    </source>
</evidence>
<keyword evidence="1" id="KW-0812">Transmembrane</keyword>
<keyword evidence="1" id="KW-0472">Membrane</keyword>
<sequence length="257" mass="29764">MLSFLRNLAVVIILTPLIFTFQLIKILYLFCKPVLRILGWVRYEETEIKDQNAPLLPAFYRRRFALALGDILYRRHNINCDSYELKVAIDSHRREQLFNALLKETGMQINQDLQTQASHLLKSWLNGFSPEHSAFFYHSANAGIVRDAIAFECVRVVFLIRCMVIFNLIDESRAWFILFLNAQRAQDCFDSWTDFAYAYANGRAAWTAHTGQGGPSQRAKMEVEHYLATHNGNWQTLPWNAVRIFDPEHIPKSAPPV</sequence>
<feature type="transmembrane region" description="Helical" evidence="1">
    <location>
        <begin position="7"/>
        <end position="30"/>
    </location>
</feature>
<comment type="caution">
    <text evidence="3">The sequence shown here is derived from an EMBL/GenBank/DDBJ whole genome shotgun (WGS) entry which is preliminary data.</text>
</comment>